<dbReference type="NCBIfam" id="TIGR00012">
    <property type="entry name" value="L29"/>
    <property type="match status" value="1"/>
</dbReference>
<evidence type="ECO:0000256" key="5">
    <source>
        <dbReference type="HAMAP-Rule" id="MF_00374"/>
    </source>
</evidence>
<evidence type="ECO:0000256" key="4">
    <source>
        <dbReference type="ARBA" id="ARBA00035204"/>
    </source>
</evidence>
<dbReference type="GO" id="GO:1990904">
    <property type="term" value="C:ribonucleoprotein complex"/>
    <property type="evidence" value="ECO:0007669"/>
    <property type="project" value="UniProtKB-KW"/>
</dbReference>
<evidence type="ECO:0000256" key="1">
    <source>
        <dbReference type="ARBA" id="ARBA00009254"/>
    </source>
</evidence>
<proteinExistence type="inferred from homology"/>
<organism evidence="6 7">
    <name type="scientific">Candidatus Kaiserbacteria bacterium CG10_big_fil_rev_8_21_14_0_10_56_12</name>
    <dbReference type="NCBI Taxonomy" id="1974611"/>
    <lineage>
        <taxon>Bacteria</taxon>
        <taxon>Candidatus Kaiseribacteriota</taxon>
    </lineage>
</organism>
<dbReference type="GO" id="GO:0003735">
    <property type="term" value="F:structural constituent of ribosome"/>
    <property type="evidence" value="ECO:0007669"/>
    <property type="project" value="InterPro"/>
</dbReference>
<keyword evidence="3 5" id="KW-0687">Ribonucleoprotein</keyword>
<dbReference type="AlphaFoldDB" id="A0A2H0UBH9"/>
<accession>A0A2H0UBH9</accession>
<evidence type="ECO:0000313" key="6">
    <source>
        <dbReference type="EMBL" id="PIR83046.1"/>
    </source>
</evidence>
<comment type="caution">
    <text evidence="6">The sequence shown here is derived from an EMBL/GenBank/DDBJ whole genome shotgun (WGS) entry which is preliminary data.</text>
</comment>
<gene>
    <name evidence="5 6" type="primary">rpmC</name>
    <name evidence="6" type="ORF">COU19_02680</name>
</gene>
<dbReference type="Proteomes" id="UP000230179">
    <property type="component" value="Unassembled WGS sequence"/>
</dbReference>
<protein>
    <recommendedName>
        <fullName evidence="4 5">Large ribosomal subunit protein uL29</fullName>
    </recommendedName>
</protein>
<comment type="similarity">
    <text evidence="1 5">Belongs to the universal ribosomal protein uL29 family.</text>
</comment>
<evidence type="ECO:0000313" key="7">
    <source>
        <dbReference type="Proteomes" id="UP000230179"/>
    </source>
</evidence>
<name>A0A2H0UBH9_9BACT</name>
<sequence length="68" mass="7574">MTKKNTINTLGDAELEKMLEETRAALRTERFAAAGARPKDPNAPAKMRKTIARILTEQHARKTKAPTI</sequence>
<reference evidence="7" key="1">
    <citation type="submission" date="2017-09" db="EMBL/GenBank/DDBJ databases">
        <title>Depth-based differentiation of microbial function through sediment-hosted aquifers and enrichment of novel symbionts in the deep terrestrial subsurface.</title>
        <authorList>
            <person name="Probst A.J."/>
            <person name="Ladd B."/>
            <person name="Jarett J.K."/>
            <person name="Geller-Mcgrath D.E."/>
            <person name="Sieber C.M.K."/>
            <person name="Emerson J.B."/>
            <person name="Anantharaman K."/>
            <person name="Thomas B.C."/>
            <person name="Malmstrom R."/>
            <person name="Stieglmeier M."/>
            <person name="Klingl A."/>
            <person name="Woyke T."/>
            <person name="Ryan C.M."/>
            <person name="Banfield J.F."/>
        </authorList>
    </citation>
    <scope>NUCLEOTIDE SEQUENCE [LARGE SCALE GENOMIC DNA]</scope>
</reference>
<dbReference type="SUPFAM" id="SSF46561">
    <property type="entry name" value="Ribosomal protein L29 (L29p)"/>
    <property type="match status" value="1"/>
</dbReference>
<dbReference type="GO" id="GO:0006412">
    <property type="term" value="P:translation"/>
    <property type="evidence" value="ECO:0007669"/>
    <property type="project" value="UniProtKB-UniRule"/>
</dbReference>
<keyword evidence="2 5" id="KW-0689">Ribosomal protein</keyword>
<dbReference type="Gene3D" id="1.10.287.310">
    <property type="match status" value="1"/>
</dbReference>
<dbReference type="InterPro" id="IPR001854">
    <property type="entry name" value="Ribosomal_uL29"/>
</dbReference>
<dbReference type="HAMAP" id="MF_00374">
    <property type="entry name" value="Ribosomal_uL29"/>
    <property type="match status" value="1"/>
</dbReference>
<dbReference type="InterPro" id="IPR036049">
    <property type="entry name" value="Ribosomal_uL29_sf"/>
</dbReference>
<evidence type="ECO:0000256" key="2">
    <source>
        <dbReference type="ARBA" id="ARBA00022980"/>
    </source>
</evidence>
<dbReference type="Pfam" id="PF00831">
    <property type="entry name" value="Ribosomal_L29"/>
    <property type="match status" value="1"/>
</dbReference>
<dbReference type="GO" id="GO:0005840">
    <property type="term" value="C:ribosome"/>
    <property type="evidence" value="ECO:0007669"/>
    <property type="project" value="UniProtKB-KW"/>
</dbReference>
<dbReference type="EMBL" id="PFBL01000021">
    <property type="protein sequence ID" value="PIR83046.1"/>
    <property type="molecule type" value="Genomic_DNA"/>
</dbReference>
<evidence type="ECO:0000256" key="3">
    <source>
        <dbReference type="ARBA" id="ARBA00023274"/>
    </source>
</evidence>